<dbReference type="OrthoDB" id="5287589at2"/>
<dbReference type="Proteomes" id="UP000005732">
    <property type="component" value="Unassembled WGS sequence"/>
</dbReference>
<dbReference type="GO" id="GO:0003676">
    <property type="term" value="F:nucleic acid binding"/>
    <property type="evidence" value="ECO:0007669"/>
    <property type="project" value="InterPro"/>
</dbReference>
<feature type="domain" description="Integrase catalytic" evidence="2">
    <location>
        <begin position="283"/>
        <end position="499"/>
    </location>
</feature>
<feature type="region of interest" description="Disordered" evidence="1">
    <location>
        <begin position="657"/>
        <end position="711"/>
    </location>
</feature>
<dbReference type="Gene3D" id="3.30.420.10">
    <property type="entry name" value="Ribonuclease H-like superfamily/Ribonuclease H"/>
    <property type="match status" value="1"/>
</dbReference>
<dbReference type="EMBL" id="JH719395">
    <property type="protein sequence ID" value="EJC80816.1"/>
    <property type="molecule type" value="Genomic_DNA"/>
</dbReference>
<accession>J0W513</accession>
<evidence type="ECO:0000313" key="3">
    <source>
        <dbReference type="EMBL" id="EJC80816.1"/>
    </source>
</evidence>
<proteinExistence type="predicted"/>
<dbReference type="InterPro" id="IPR036397">
    <property type="entry name" value="RNaseH_sf"/>
</dbReference>
<dbReference type="InterPro" id="IPR001584">
    <property type="entry name" value="Integrase_cat-core"/>
</dbReference>
<dbReference type="PROSITE" id="PS50994">
    <property type="entry name" value="INTEGRASE"/>
    <property type="match status" value="1"/>
</dbReference>
<gene>
    <name evidence="3" type="ORF">Rleg4DRAFT_2480</name>
</gene>
<dbReference type="AlphaFoldDB" id="J0W513"/>
<dbReference type="SUPFAM" id="SSF53098">
    <property type="entry name" value="Ribonuclease H-like"/>
    <property type="match status" value="1"/>
</dbReference>
<evidence type="ECO:0000259" key="2">
    <source>
        <dbReference type="PROSITE" id="PS50994"/>
    </source>
</evidence>
<feature type="compositionally biased region" description="Polar residues" evidence="1">
    <location>
        <begin position="698"/>
        <end position="711"/>
    </location>
</feature>
<dbReference type="GO" id="GO:0015074">
    <property type="term" value="P:DNA integration"/>
    <property type="evidence" value="ECO:0007669"/>
    <property type="project" value="InterPro"/>
</dbReference>
<dbReference type="InterPro" id="IPR012337">
    <property type="entry name" value="RNaseH-like_sf"/>
</dbReference>
<evidence type="ECO:0000313" key="4">
    <source>
        <dbReference type="Proteomes" id="UP000005732"/>
    </source>
</evidence>
<dbReference type="RefSeq" id="WP_003581641.1">
    <property type="nucleotide sequence ID" value="NZ_JH719395.1"/>
</dbReference>
<sequence length="711" mass="80130">MYQDLVAPKPLKNPIAEITREDRFIVEEDPYLVSAQIPGGLSFRHADEPWREPLELSNDQIWNYIKSGKAWIDEGAQNANVQALNLRFGGREFDSFTPDDQNRANMRKAIFEIYEEQCLKLGHISRSGDKFQKWINDNWHLVSKRVRCDVVIAESGKLTRSTFNRRYREYKASGRNMLSLVPKHTGPGRKTAPWTPEAHDFALQCARGFMSRLKPTKALIFAEYKAALNAANRGRPEEDKLYQISRTKFDDIIASFPAFDVMAAREGEEYALKHFSPNLRSYNVVLPGKRVEIDEWKGDLFTFFAKAGALEGVTPQQRAKLRKIRLWLVFAIDVATRYVLAVKVAQAPNAEAALGMIRLIMTDKTSISQVAGAENLWVGVCKPRMLVSDHGSALTSDEVVTALNSLNIGVTRPPAGQPKKRPFIESLFHTIGPFLTRFFDGQTFRNIWEKGDYDPKAHASLAASEFAEIVVQTVNDFYHLRRHGSLGGQCPQDAWVDAVETYRVKPAPRAIDMLRAFGKVYTAPITSYGIVKNNVPYMNERLAEEALNRRTFEYKYDETYINDILVKTQDGGWYKVPNTIDLVEDLALSEWDEANKELLAENAARTDKHSSTVHSFLLRNRENGKAATLRAGLDPAVPSAAKLAKMRKRIYTGVASGQTTGLPVDTKAPVQLPPDELRRGTVGRVRPAELQPAPTPRTPTVSNFSRSKWDD</sequence>
<reference evidence="3 4" key="1">
    <citation type="submission" date="2012-02" db="EMBL/GenBank/DDBJ databases">
        <title>Improved High-Quality Draft Sequence of Rhizobium leguminosarum bv. trifolii WSM2297.</title>
        <authorList>
            <consortium name="US DOE Joint Genome Institute"/>
            <person name="Lucas S."/>
            <person name="Han J."/>
            <person name="Lapidus A."/>
            <person name="Cheng J.-F."/>
            <person name="Goodwin L."/>
            <person name="Pitluck S."/>
            <person name="Peters L."/>
            <person name="Ovchinnikova G."/>
            <person name="Zhang X."/>
            <person name="Detter J.C."/>
            <person name="Han C."/>
            <person name="Tapia R."/>
            <person name="Land M."/>
            <person name="Hauser L."/>
            <person name="Kyrpides N."/>
            <person name="Ivanova N."/>
            <person name="Pagani I."/>
            <person name="Brau L."/>
            <person name="Yates R."/>
            <person name="O'Hara G."/>
            <person name="Rui T."/>
            <person name="Howieson J."/>
            <person name="Reeve W."/>
            <person name="Woyke T."/>
        </authorList>
    </citation>
    <scope>NUCLEOTIDE SEQUENCE [LARGE SCALE GENOMIC DNA]</scope>
    <source>
        <strain evidence="3 4">WSM2297</strain>
    </source>
</reference>
<dbReference type="HOGENOM" id="CLU_018861_0_0_5"/>
<evidence type="ECO:0000256" key="1">
    <source>
        <dbReference type="SAM" id="MobiDB-lite"/>
    </source>
</evidence>
<name>J0W513_RHILT</name>
<organism evidence="3 4">
    <name type="scientific">Rhizobium leguminosarum bv. trifolii WSM2297</name>
    <dbReference type="NCBI Taxonomy" id="754762"/>
    <lineage>
        <taxon>Bacteria</taxon>
        <taxon>Pseudomonadati</taxon>
        <taxon>Pseudomonadota</taxon>
        <taxon>Alphaproteobacteria</taxon>
        <taxon>Hyphomicrobiales</taxon>
        <taxon>Rhizobiaceae</taxon>
        <taxon>Rhizobium/Agrobacterium group</taxon>
        <taxon>Rhizobium</taxon>
    </lineage>
</organism>
<protein>
    <submittedName>
        <fullName evidence="3">Integrase family protein</fullName>
    </submittedName>
</protein>